<gene>
    <name evidence="1" type="ORF">S03H2_71990</name>
</gene>
<comment type="caution">
    <text evidence="1">The sequence shown here is derived from an EMBL/GenBank/DDBJ whole genome shotgun (WGS) entry which is preliminary data.</text>
</comment>
<evidence type="ECO:0000313" key="1">
    <source>
        <dbReference type="EMBL" id="GAH96300.1"/>
    </source>
</evidence>
<dbReference type="AlphaFoldDB" id="X1KRN7"/>
<organism evidence="1">
    <name type="scientific">marine sediment metagenome</name>
    <dbReference type="NCBI Taxonomy" id="412755"/>
    <lineage>
        <taxon>unclassified sequences</taxon>
        <taxon>metagenomes</taxon>
        <taxon>ecological metagenomes</taxon>
    </lineage>
</organism>
<reference evidence="1" key="1">
    <citation type="journal article" date="2014" name="Front. Microbiol.">
        <title>High frequency of phylogenetically diverse reductive dehalogenase-homologous genes in deep subseafloor sedimentary metagenomes.</title>
        <authorList>
            <person name="Kawai M."/>
            <person name="Futagami T."/>
            <person name="Toyoda A."/>
            <person name="Takaki Y."/>
            <person name="Nishi S."/>
            <person name="Hori S."/>
            <person name="Arai W."/>
            <person name="Tsubouchi T."/>
            <person name="Morono Y."/>
            <person name="Uchiyama I."/>
            <person name="Ito T."/>
            <person name="Fujiyama A."/>
            <person name="Inagaki F."/>
            <person name="Takami H."/>
        </authorList>
    </citation>
    <scope>NUCLEOTIDE SEQUENCE</scope>
    <source>
        <strain evidence="1">Expedition CK06-06</strain>
    </source>
</reference>
<proteinExistence type="predicted"/>
<name>X1KRN7_9ZZZZ</name>
<sequence length="63" mass="6968">PILTLSQITLFSIIVSSPILTWAPIEHNGFIFTRLSNSTNSPNSKISDDIQIRDKTLDLGTII</sequence>
<protein>
    <submittedName>
        <fullName evidence="1">Uncharacterized protein</fullName>
    </submittedName>
</protein>
<dbReference type="EMBL" id="BARU01048435">
    <property type="protein sequence ID" value="GAH96300.1"/>
    <property type="molecule type" value="Genomic_DNA"/>
</dbReference>
<accession>X1KRN7</accession>
<feature type="non-terminal residue" evidence="1">
    <location>
        <position position="1"/>
    </location>
</feature>